<keyword evidence="6 7" id="KW-0804">Transcription</keyword>
<dbReference type="EMBL" id="FZNP01000005">
    <property type="protein sequence ID" value="SNR65309.1"/>
    <property type="molecule type" value="Genomic_DNA"/>
</dbReference>
<evidence type="ECO:0000313" key="9">
    <source>
        <dbReference type="EMBL" id="SNR65309.1"/>
    </source>
</evidence>
<evidence type="ECO:0000313" key="10">
    <source>
        <dbReference type="Proteomes" id="UP000198420"/>
    </source>
</evidence>
<dbReference type="GO" id="GO:0000976">
    <property type="term" value="F:transcription cis-regulatory region binding"/>
    <property type="evidence" value="ECO:0007669"/>
    <property type="project" value="TreeGrafter"/>
</dbReference>
<keyword evidence="10" id="KW-1185">Reference proteome</keyword>
<reference evidence="10" key="1">
    <citation type="submission" date="2017-06" db="EMBL/GenBank/DDBJ databases">
        <authorList>
            <person name="Varghese N."/>
            <person name="Submissions S."/>
        </authorList>
    </citation>
    <scope>NUCLEOTIDE SEQUENCE [LARGE SCALE GENOMIC DNA]</scope>
    <source>
        <strain evidence="10">DSM 44485</strain>
    </source>
</reference>
<organism evidence="9 10">
    <name type="scientific">Actinomadura mexicana</name>
    <dbReference type="NCBI Taxonomy" id="134959"/>
    <lineage>
        <taxon>Bacteria</taxon>
        <taxon>Bacillati</taxon>
        <taxon>Actinomycetota</taxon>
        <taxon>Actinomycetes</taxon>
        <taxon>Streptosporangiales</taxon>
        <taxon>Thermomonosporaceae</taxon>
        <taxon>Actinomadura</taxon>
    </lineage>
</organism>
<dbReference type="InterPro" id="IPR003444">
    <property type="entry name" value="MraZ"/>
</dbReference>
<dbReference type="GO" id="GO:0003700">
    <property type="term" value="F:DNA-binding transcription factor activity"/>
    <property type="evidence" value="ECO:0007669"/>
    <property type="project" value="UniProtKB-UniRule"/>
</dbReference>
<dbReference type="HAMAP" id="MF_01008">
    <property type="entry name" value="MraZ"/>
    <property type="match status" value="1"/>
</dbReference>
<dbReference type="InterPro" id="IPR035644">
    <property type="entry name" value="MraZ_C"/>
</dbReference>
<keyword evidence="2 7" id="KW-0963">Cytoplasm</keyword>
<dbReference type="CDD" id="cd16321">
    <property type="entry name" value="MraZ_C"/>
    <property type="match status" value="1"/>
</dbReference>
<protein>
    <recommendedName>
        <fullName evidence="1 7">Transcriptional regulator MraZ</fullName>
    </recommendedName>
</protein>
<dbReference type="SUPFAM" id="SSF89447">
    <property type="entry name" value="AbrB/MazE/MraZ-like"/>
    <property type="match status" value="1"/>
</dbReference>
<dbReference type="RefSeq" id="WP_089312308.1">
    <property type="nucleotide sequence ID" value="NZ_FZNP01000005.1"/>
</dbReference>
<evidence type="ECO:0000256" key="3">
    <source>
        <dbReference type="ARBA" id="ARBA00022737"/>
    </source>
</evidence>
<sequence>MFLGTHSPRLDDKGRLFLPAKYREELSGGLVITKGQERCLYVFPMAEFQRITEALRAAPVTEKAVRSYSRVFFASASDEVPDKQGRVTIPPPLRKYAGLTRDCTVIGANTRLEIWDTQAWETYLEQEEQTFSDVSEEVLPGIL</sequence>
<evidence type="ECO:0000256" key="4">
    <source>
        <dbReference type="ARBA" id="ARBA00023015"/>
    </source>
</evidence>
<dbReference type="InterPro" id="IPR035642">
    <property type="entry name" value="MraZ_N"/>
</dbReference>
<dbReference type="OrthoDB" id="9807753at2"/>
<dbReference type="NCBIfam" id="TIGR00242">
    <property type="entry name" value="division/cell wall cluster transcriptional repressor MraZ"/>
    <property type="match status" value="1"/>
</dbReference>
<dbReference type="CDD" id="cd16320">
    <property type="entry name" value="MraZ_N"/>
    <property type="match status" value="1"/>
</dbReference>
<evidence type="ECO:0000259" key="8">
    <source>
        <dbReference type="PROSITE" id="PS51740"/>
    </source>
</evidence>
<gene>
    <name evidence="7" type="primary">mraZ</name>
    <name evidence="9" type="ORF">SAMN06265355_105189</name>
</gene>
<dbReference type="PANTHER" id="PTHR34701:SF1">
    <property type="entry name" value="TRANSCRIPTIONAL REGULATOR MRAZ"/>
    <property type="match status" value="1"/>
</dbReference>
<dbReference type="PROSITE" id="PS51740">
    <property type="entry name" value="SPOVT_ABRB"/>
    <property type="match status" value="2"/>
</dbReference>
<dbReference type="GO" id="GO:2000143">
    <property type="term" value="P:negative regulation of DNA-templated transcription initiation"/>
    <property type="evidence" value="ECO:0007669"/>
    <property type="project" value="TreeGrafter"/>
</dbReference>
<proteinExistence type="inferred from homology"/>
<feature type="domain" description="SpoVT-AbrB" evidence="8">
    <location>
        <begin position="76"/>
        <end position="119"/>
    </location>
</feature>
<comment type="subunit">
    <text evidence="7">Forms oligomers.</text>
</comment>
<evidence type="ECO:0000256" key="6">
    <source>
        <dbReference type="ARBA" id="ARBA00023163"/>
    </source>
</evidence>
<evidence type="ECO:0000256" key="5">
    <source>
        <dbReference type="ARBA" id="ARBA00023125"/>
    </source>
</evidence>
<evidence type="ECO:0000256" key="1">
    <source>
        <dbReference type="ARBA" id="ARBA00013860"/>
    </source>
</evidence>
<comment type="subcellular location">
    <subcellularLocation>
        <location evidence="7">Cytoplasm</location>
        <location evidence="7">Nucleoid</location>
    </subcellularLocation>
</comment>
<keyword evidence="3" id="KW-0677">Repeat</keyword>
<dbReference type="GO" id="GO:0009295">
    <property type="term" value="C:nucleoid"/>
    <property type="evidence" value="ECO:0007669"/>
    <property type="project" value="UniProtKB-SubCell"/>
</dbReference>
<dbReference type="GO" id="GO:0005737">
    <property type="term" value="C:cytoplasm"/>
    <property type="evidence" value="ECO:0007669"/>
    <property type="project" value="UniProtKB-UniRule"/>
</dbReference>
<keyword evidence="4 7" id="KW-0805">Transcription regulation</keyword>
<dbReference type="InterPro" id="IPR037914">
    <property type="entry name" value="SpoVT-AbrB_sf"/>
</dbReference>
<dbReference type="InterPro" id="IPR038619">
    <property type="entry name" value="MraZ_sf"/>
</dbReference>
<accession>A0A238Y4R7</accession>
<dbReference type="AlphaFoldDB" id="A0A238Y4R7"/>
<feature type="domain" description="SpoVT-AbrB" evidence="8">
    <location>
        <begin position="5"/>
        <end position="47"/>
    </location>
</feature>
<keyword evidence="5 7" id="KW-0238">DNA-binding</keyword>
<dbReference type="Gene3D" id="3.40.1550.20">
    <property type="entry name" value="Transcriptional regulator MraZ domain"/>
    <property type="match status" value="1"/>
</dbReference>
<name>A0A238Y4R7_9ACTN</name>
<dbReference type="InterPro" id="IPR020603">
    <property type="entry name" value="MraZ_dom"/>
</dbReference>
<evidence type="ECO:0000256" key="2">
    <source>
        <dbReference type="ARBA" id="ARBA00022490"/>
    </source>
</evidence>
<dbReference type="Pfam" id="PF02381">
    <property type="entry name" value="MraZ"/>
    <property type="match status" value="2"/>
</dbReference>
<dbReference type="PANTHER" id="PTHR34701">
    <property type="entry name" value="TRANSCRIPTIONAL REGULATOR MRAZ"/>
    <property type="match status" value="1"/>
</dbReference>
<comment type="similarity">
    <text evidence="7">Belongs to the MraZ family.</text>
</comment>
<dbReference type="Proteomes" id="UP000198420">
    <property type="component" value="Unassembled WGS sequence"/>
</dbReference>
<evidence type="ECO:0000256" key="7">
    <source>
        <dbReference type="HAMAP-Rule" id="MF_01008"/>
    </source>
</evidence>
<dbReference type="InterPro" id="IPR007159">
    <property type="entry name" value="SpoVT-AbrB_dom"/>
</dbReference>